<dbReference type="InterPro" id="IPR039425">
    <property type="entry name" value="RNA_pol_sigma-70-like"/>
</dbReference>
<gene>
    <name evidence="8" type="ORF">FOY51_25405</name>
</gene>
<dbReference type="SUPFAM" id="SSF88946">
    <property type="entry name" value="Sigma2 domain of RNA polymerase sigma factors"/>
    <property type="match status" value="1"/>
</dbReference>
<proteinExistence type="inferred from homology"/>
<evidence type="ECO:0000256" key="5">
    <source>
        <dbReference type="ARBA" id="ARBA00023163"/>
    </source>
</evidence>
<dbReference type="InterPro" id="IPR013249">
    <property type="entry name" value="RNA_pol_sigma70_r4_t2"/>
</dbReference>
<name>A0A5A7S2C0_9NOCA</name>
<comment type="similarity">
    <text evidence="1">Belongs to the sigma-70 factor family. ECF subfamily.</text>
</comment>
<dbReference type="OrthoDB" id="9784272at2"/>
<dbReference type="CDD" id="cd06171">
    <property type="entry name" value="Sigma70_r4"/>
    <property type="match status" value="1"/>
</dbReference>
<dbReference type="InterPro" id="IPR013324">
    <property type="entry name" value="RNA_pol_sigma_r3/r4-like"/>
</dbReference>
<dbReference type="AlphaFoldDB" id="A0A5A7S2C0"/>
<dbReference type="Pfam" id="PF08281">
    <property type="entry name" value="Sigma70_r4_2"/>
    <property type="match status" value="1"/>
</dbReference>
<dbReference type="GO" id="GO:0006352">
    <property type="term" value="P:DNA-templated transcription initiation"/>
    <property type="evidence" value="ECO:0007669"/>
    <property type="project" value="InterPro"/>
</dbReference>
<dbReference type="GO" id="GO:0016987">
    <property type="term" value="F:sigma factor activity"/>
    <property type="evidence" value="ECO:0007669"/>
    <property type="project" value="UniProtKB-KW"/>
</dbReference>
<dbReference type="Pfam" id="PF04542">
    <property type="entry name" value="Sigma70_r2"/>
    <property type="match status" value="1"/>
</dbReference>
<feature type="domain" description="RNA polymerase sigma factor 70 region 4 type 2" evidence="7">
    <location>
        <begin position="148"/>
        <end position="200"/>
    </location>
</feature>
<evidence type="ECO:0000313" key="9">
    <source>
        <dbReference type="Proteomes" id="UP000322244"/>
    </source>
</evidence>
<dbReference type="InterPro" id="IPR036388">
    <property type="entry name" value="WH-like_DNA-bd_sf"/>
</dbReference>
<evidence type="ECO:0000259" key="6">
    <source>
        <dbReference type="Pfam" id="PF04542"/>
    </source>
</evidence>
<evidence type="ECO:0000256" key="1">
    <source>
        <dbReference type="ARBA" id="ARBA00010641"/>
    </source>
</evidence>
<sequence length="210" mass="23612">MIELERGSSAPACPVPDKRVVAEQAREAARLQDLLQRVAAGDKAAFAELYDATSTRVYGMVIRVLRNPAISEEATQEVYLQIWRSADSFDPQRGSALAWIMTLAHRRAIDRVRSEQSGADREALYGSRNRETDHDQVVESVIQQLESDAVVHCLDTLTETQRSTVRLAYYDGLTYREVAELLSTPLSTVKTRIRDGLSRLRTCLEVTSRE</sequence>
<dbReference type="SUPFAM" id="SSF88659">
    <property type="entry name" value="Sigma3 and sigma4 domains of RNA polymerase sigma factors"/>
    <property type="match status" value="1"/>
</dbReference>
<evidence type="ECO:0000259" key="7">
    <source>
        <dbReference type="Pfam" id="PF08281"/>
    </source>
</evidence>
<protein>
    <submittedName>
        <fullName evidence="8">Sigma-70 family RNA polymerase sigma factor</fullName>
    </submittedName>
</protein>
<feature type="domain" description="RNA polymerase sigma-70 region 2" evidence="6">
    <location>
        <begin position="49"/>
        <end position="116"/>
    </location>
</feature>
<reference evidence="8 9" key="1">
    <citation type="submission" date="2019-07" db="EMBL/GenBank/DDBJ databases">
        <title>Rhodococcus cavernicolus sp. nov., isolated from a cave.</title>
        <authorList>
            <person name="Lee S.D."/>
        </authorList>
    </citation>
    <scope>NUCLEOTIDE SEQUENCE [LARGE SCALE GENOMIC DNA]</scope>
    <source>
        <strain evidence="8 9">C1-24</strain>
    </source>
</reference>
<dbReference type="Gene3D" id="1.10.1740.10">
    <property type="match status" value="1"/>
</dbReference>
<organism evidence="8 9">
    <name type="scientific">Antrihabitans cavernicola</name>
    <dbReference type="NCBI Taxonomy" id="2495913"/>
    <lineage>
        <taxon>Bacteria</taxon>
        <taxon>Bacillati</taxon>
        <taxon>Actinomycetota</taxon>
        <taxon>Actinomycetes</taxon>
        <taxon>Mycobacteriales</taxon>
        <taxon>Nocardiaceae</taxon>
        <taxon>Antrihabitans</taxon>
    </lineage>
</organism>
<evidence type="ECO:0000256" key="4">
    <source>
        <dbReference type="ARBA" id="ARBA00023125"/>
    </source>
</evidence>
<dbReference type="NCBIfam" id="TIGR02937">
    <property type="entry name" value="sigma70-ECF"/>
    <property type="match status" value="1"/>
</dbReference>
<keyword evidence="2" id="KW-0805">Transcription regulation</keyword>
<dbReference type="GO" id="GO:0003677">
    <property type="term" value="F:DNA binding"/>
    <property type="evidence" value="ECO:0007669"/>
    <property type="project" value="UniProtKB-KW"/>
</dbReference>
<dbReference type="Gene3D" id="1.10.10.10">
    <property type="entry name" value="Winged helix-like DNA-binding domain superfamily/Winged helix DNA-binding domain"/>
    <property type="match status" value="1"/>
</dbReference>
<dbReference type="Proteomes" id="UP000322244">
    <property type="component" value="Unassembled WGS sequence"/>
</dbReference>
<accession>A0A5A7S2C0</accession>
<evidence type="ECO:0000256" key="3">
    <source>
        <dbReference type="ARBA" id="ARBA00023082"/>
    </source>
</evidence>
<evidence type="ECO:0000256" key="2">
    <source>
        <dbReference type="ARBA" id="ARBA00023015"/>
    </source>
</evidence>
<dbReference type="InterPro" id="IPR013325">
    <property type="entry name" value="RNA_pol_sigma_r2"/>
</dbReference>
<dbReference type="InterPro" id="IPR014284">
    <property type="entry name" value="RNA_pol_sigma-70_dom"/>
</dbReference>
<dbReference type="InterPro" id="IPR007627">
    <property type="entry name" value="RNA_pol_sigma70_r2"/>
</dbReference>
<keyword evidence="9" id="KW-1185">Reference proteome</keyword>
<dbReference type="PANTHER" id="PTHR43133">
    <property type="entry name" value="RNA POLYMERASE ECF-TYPE SIGMA FACTO"/>
    <property type="match status" value="1"/>
</dbReference>
<keyword evidence="5" id="KW-0804">Transcription</keyword>
<keyword evidence="3" id="KW-0731">Sigma factor</keyword>
<evidence type="ECO:0000313" key="8">
    <source>
        <dbReference type="EMBL" id="KAA0017077.1"/>
    </source>
</evidence>
<dbReference type="NCBIfam" id="NF007228">
    <property type="entry name" value="PRK09646.1"/>
    <property type="match status" value="1"/>
</dbReference>
<dbReference type="EMBL" id="VLNY01000023">
    <property type="protein sequence ID" value="KAA0017077.1"/>
    <property type="molecule type" value="Genomic_DNA"/>
</dbReference>
<dbReference type="RefSeq" id="WP_149433065.1">
    <property type="nucleotide sequence ID" value="NZ_VLNY01000023.1"/>
</dbReference>
<keyword evidence="4" id="KW-0238">DNA-binding</keyword>
<dbReference type="PANTHER" id="PTHR43133:SF66">
    <property type="entry name" value="ECF RNA POLYMERASE SIGMA FACTOR SIGK"/>
    <property type="match status" value="1"/>
</dbReference>
<comment type="caution">
    <text evidence="8">The sequence shown here is derived from an EMBL/GenBank/DDBJ whole genome shotgun (WGS) entry which is preliminary data.</text>
</comment>